<dbReference type="GO" id="GO:0000271">
    <property type="term" value="P:polysaccharide biosynthetic process"/>
    <property type="evidence" value="ECO:0007669"/>
    <property type="project" value="InterPro"/>
</dbReference>
<dbReference type="EMBL" id="PYVN01000067">
    <property type="protein sequence ID" value="PTB85872.1"/>
    <property type="molecule type" value="Genomic_DNA"/>
</dbReference>
<sequence length="93" mass="10425">EAVEKFESEHGRQPRVACMGLAFKPNIDDLRESPALEVFHELQQKGVYILAVEPNLEEHSSIALTDFNEAAESADIIAYLVSHREFKNLTVNG</sequence>
<accession>A0A2T4CWF2</accession>
<feature type="non-terminal residue" evidence="2">
    <location>
        <position position="1"/>
    </location>
</feature>
<proteinExistence type="predicted"/>
<dbReference type="InterPro" id="IPR014027">
    <property type="entry name" value="UDP-Glc/GDP-Man_DH_C"/>
</dbReference>
<dbReference type="GO" id="GO:0016616">
    <property type="term" value="F:oxidoreductase activity, acting on the CH-OH group of donors, NAD or NADP as acceptor"/>
    <property type="evidence" value="ECO:0007669"/>
    <property type="project" value="InterPro"/>
</dbReference>
<dbReference type="SMART" id="SM00984">
    <property type="entry name" value="UDPG_MGDP_dh_C"/>
    <property type="match status" value="1"/>
</dbReference>
<dbReference type="GO" id="GO:0016628">
    <property type="term" value="F:oxidoreductase activity, acting on the CH-CH group of donors, NAD or NADP as acceptor"/>
    <property type="evidence" value="ECO:0007669"/>
    <property type="project" value="InterPro"/>
</dbReference>
<dbReference type="GO" id="GO:0051287">
    <property type="term" value="F:NAD binding"/>
    <property type="evidence" value="ECO:0007669"/>
    <property type="project" value="InterPro"/>
</dbReference>
<gene>
    <name evidence="2" type="ORF">C9940_04640</name>
</gene>
<comment type="caution">
    <text evidence="2">The sequence shown here is derived from an EMBL/GenBank/DDBJ whole genome shotgun (WGS) entry which is preliminary data.</text>
</comment>
<dbReference type="Pfam" id="PF03720">
    <property type="entry name" value="UDPG_MGDP_dh_C"/>
    <property type="match status" value="1"/>
</dbReference>
<dbReference type="InterPro" id="IPR036220">
    <property type="entry name" value="UDP-Glc/GDP-Man_DH_C_sf"/>
</dbReference>
<organism evidence="2">
    <name type="scientific">Pseudidiomarina aestuarii</name>
    <dbReference type="NCBI Taxonomy" id="624146"/>
    <lineage>
        <taxon>Bacteria</taxon>
        <taxon>Pseudomonadati</taxon>
        <taxon>Pseudomonadota</taxon>
        <taxon>Gammaproteobacteria</taxon>
        <taxon>Alteromonadales</taxon>
        <taxon>Idiomarinaceae</taxon>
        <taxon>Pseudidiomarina</taxon>
    </lineage>
</organism>
<dbReference type="SUPFAM" id="SSF52413">
    <property type="entry name" value="UDP-glucose/GDP-mannose dehydrogenase C-terminal domain"/>
    <property type="match status" value="1"/>
</dbReference>
<protein>
    <submittedName>
        <fullName evidence="2">UDP-N-acetyl-D-mannosamine dehydrogenase</fullName>
    </submittedName>
</protein>
<name>A0A2T4CWF2_9GAMM</name>
<dbReference type="Gene3D" id="3.40.50.720">
    <property type="entry name" value="NAD(P)-binding Rossmann-like Domain"/>
    <property type="match status" value="1"/>
</dbReference>
<evidence type="ECO:0000259" key="1">
    <source>
        <dbReference type="SMART" id="SM00984"/>
    </source>
</evidence>
<feature type="domain" description="UDP-glucose/GDP-mannose dehydrogenase C-terminal" evidence="1">
    <location>
        <begin position="17"/>
        <end position="92"/>
    </location>
</feature>
<dbReference type="PANTHER" id="PTHR43491:SF1">
    <property type="entry name" value="UDP-N-ACETYL-D-MANNOSAMINE DEHYDROGENASE"/>
    <property type="match status" value="1"/>
</dbReference>
<reference evidence="2" key="1">
    <citation type="submission" date="2018-03" db="EMBL/GenBank/DDBJ databases">
        <title>Cross-interface Injection: A General Nanoliter Liquid Handling Method Applied to Single Cells Genome Amplification Automated Nanoliter Liquid Handling Applied to Single Cell Multiple Displacement Amplification.</title>
        <authorList>
            <person name="Yun J."/>
            <person name="Xu P."/>
            <person name="Xu J."/>
            <person name="Dai X."/>
            <person name="Wang Y."/>
            <person name="Zheng X."/>
            <person name="Cao C."/>
            <person name="Yi Q."/>
            <person name="Zhu Y."/>
            <person name="Wang L."/>
            <person name="Dong Z."/>
            <person name="Huang Y."/>
            <person name="Huang L."/>
            <person name="Du W."/>
        </authorList>
    </citation>
    <scope>NUCLEOTIDE SEQUENCE [LARGE SCALE GENOMIC DNA]</scope>
    <source>
        <strain evidence="2">Z-D3-2</strain>
    </source>
</reference>
<dbReference type="AlphaFoldDB" id="A0A2T4CWF2"/>
<evidence type="ECO:0000313" key="2">
    <source>
        <dbReference type="EMBL" id="PTB85872.1"/>
    </source>
</evidence>
<dbReference type="PANTHER" id="PTHR43491">
    <property type="entry name" value="UDP-N-ACETYL-D-MANNOSAMINE DEHYDROGENASE"/>
    <property type="match status" value="1"/>
</dbReference>
<dbReference type="InterPro" id="IPR028359">
    <property type="entry name" value="UDP_ManNAc/GlcNAc_DH"/>
</dbReference>